<feature type="domain" description="Cep192/Spd-2-like" evidence="2">
    <location>
        <begin position="574"/>
        <end position="680"/>
    </location>
</feature>
<protein>
    <submittedName>
        <fullName evidence="4">Uncharacterized protein</fullName>
    </submittedName>
</protein>
<feature type="compositionally biased region" description="Polar residues" evidence="1">
    <location>
        <begin position="495"/>
        <end position="518"/>
    </location>
</feature>
<dbReference type="EMBL" id="CAJFCW020000001">
    <property type="protein sequence ID" value="CAG9079643.1"/>
    <property type="molecule type" value="Genomic_DNA"/>
</dbReference>
<name>A0A811JRT0_9BILA</name>
<dbReference type="AlphaFoldDB" id="A0A811JRT0"/>
<dbReference type="Gene3D" id="2.60.40.10">
    <property type="entry name" value="Immunoglobulins"/>
    <property type="match status" value="1"/>
</dbReference>
<feature type="compositionally biased region" description="Polar residues" evidence="1">
    <location>
        <begin position="336"/>
        <end position="345"/>
    </location>
</feature>
<dbReference type="Pfam" id="PF22073">
    <property type="entry name" value="Cep192_D4"/>
    <property type="match status" value="1"/>
</dbReference>
<dbReference type="Proteomes" id="UP000614601">
    <property type="component" value="Unassembled WGS sequence"/>
</dbReference>
<accession>A0A811JRT0</accession>
<gene>
    <name evidence="4" type="ORF">BOKJ2_LOCUS560</name>
</gene>
<feature type="domain" description="Cep192-like" evidence="3">
    <location>
        <begin position="708"/>
        <end position="854"/>
    </location>
</feature>
<feature type="compositionally biased region" description="Basic and acidic residues" evidence="1">
    <location>
        <begin position="220"/>
        <end position="232"/>
    </location>
</feature>
<evidence type="ECO:0000259" key="2">
    <source>
        <dbReference type="Pfam" id="PF22073"/>
    </source>
</evidence>
<comment type="caution">
    <text evidence="4">The sequence shown here is derived from an EMBL/GenBank/DDBJ whole genome shotgun (WGS) entry which is preliminary data.</text>
</comment>
<feature type="region of interest" description="Disordered" evidence="1">
    <location>
        <begin position="213"/>
        <end position="232"/>
    </location>
</feature>
<organism evidence="4 5">
    <name type="scientific">Bursaphelenchus okinawaensis</name>
    <dbReference type="NCBI Taxonomy" id="465554"/>
    <lineage>
        <taxon>Eukaryota</taxon>
        <taxon>Metazoa</taxon>
        <taxon>Ecdysozoa</taxon>
        <taxon>Nematoda</taxon>
        <taxon>Chromadorea</taxon>
        <taxon>Rhabditida</taxon>
        <taxon>Tylenchina</taxon>
        <taxon>Tylenchomorpha</taxon>
        <taxon>Aphelenchoidea</taxon>
        <taxon>Aphelenchoididae</taxon>
        <taxon>Bursaphelenchus</taxon>
    </lineage>
</organism>
<keyword evidence="5" id="KW-1185">Reference proteome</keyword>
<dbReference type="InterPro" id="IPR013783">
    <property type="entry name" value="Ig-like_fold"/>
</dbReference>
<dbReference type="Pfam" id="PF22074">
    <property type="entry name" value="Cep192_D5"/>
    <property type="match status" value="1"/>
</dbReference>
<dbReference type="InterPro" id="IPR054090">
    <property type="entry name" value="Cep192_Spd-2-like_dom"/>
</dbReference>
<evidence type="ECO:0000259" key="3">
    <source>
        <dbReference type="Pfam" id="PF22074"/>
    </source>
</evidence>
<feature type="region of interest" description="Disordered" evidence="1">
    <location>
        <begin position="1"/>
        <end position="49"/>
    </location>
</feature>
<sequence>MAEELLDDVNDYDYDDPEGMEFESQAESILHSDDENEAPAYPSYALRSSATKMRAPMTPIKEKDESKFSSVYLKNPLRERVANSRRDLTDAFKNISFANKNDPEVKAKKERDRRAWAGSYDDVDVDDRDKTLARAGLDTMEEQVKAYENRFNHKFSEVQEEPKRSVRFDEVVQENPTSVAFTSVAESVHSVRQNSFSDEAPVERFDLRRADSEDSIGNRSYEEDRRISEADDDRQRVLDFEENCGANEAVKRDPDVRRNVRNTDIDLASKTRENEVKVQKNDSLLHKMNPPVPQNESRLQRWRRERKQELDQIRSQRDEALQKSQTRSSLAPRIAQSPNPKSSGRSLPMDVVQPSLINQHLNTGVFKVPLSRADVLFTPKRPGHRSLSGNLNFSTNSHGNLSARTDGSGASCGYGNGTQGLRNGSAYVDVASGTHGYGSANAHHNASSRNQAYCNNKMSAPDYGTGNQTTQGYGNNNLNARSYGMENQHAQTYGNTSRNVTNLGNLSTHGQADVTSGNRYIEKTEDTQSQKSAKTSSSGRSAPNTMCTMRTAIETADNSFQSRAPSTMSQVSAEITANTQQLAFGFVDVDQEKVLEVALTNRSFRTLEFKVSIKYPTDYKLGWVFKVLSLSTTSIEPGGTTKFSVLFKPRNVAVYNAEIIVTGTNLCETVYKIPCYGYGGRAMLEALTSAGERLLAGPEGLRVLTIDSRANSFTFALKNTGERTAFCAIMPKNEHDDFCEPNHVVITPQRVIIQKNKMQVFTVKLTADLRRSVSAQSLSSVRTVSDGALKLWVYYGEERQRMRLRKYVRQQKRGYTCFKMNFAVDFEGQYDREIKLVHRADLEAFRNCIRTFQIQFSDPRRTVQKALMNSRPGTAMTFDNTLEQSVQSTTFAEQLHSFAATPLAKSRAFTPGNNDTMMP</sequence>
<evidence type="ECO:0000256" key="1">
    <source>
        <dbReference type="SAM" id="MobiDB-lite"/>
    </source>
</evidence>
<feature type="compositionally biased region" description="Basic and acidic residues" evidence="1">
    <location>
        <begin position="271"/>
        <end position="285"/>
    </location>
</feature>
<feature type="region of interest" description="Disordered" evidence="1">
    <location>
        <begin position="271"/>
        <end position="349"/>
    </location>
</feature>
<dbReference type="InterPro" id="IPR054091">
    <property type="entry name" value="Cep192-like_D5"/>
</dbReference>
<dbReference type="EMBL" id="CAJFDH010000001">
    <property type="protein sequence ID" value="CAD5205876.1"/>
    <property type="molecule type" value="Genomic_DNA"/>
</dbReference>
<evidence type="ECO:0000313" key="5">
    <source>
        <dbReference type="Proteomes" id="UP000614601"/>
    </source>
</evidence>
<reference evidence="4" key="1">
    <citation type="submission" date="2020-09" db="EMBL/GenBank/DDBJ databases">
        <authorList>
            <person name="Kikuchi T."/>
        </authorList>
    </citation>
    <scope>NUCLEOTIDE SEQUENCE</scope>
    <source>
        <strain evidence="4">SH1</strain>
    </source>
</reference>
<feature type="region of interest" description="Disordered" evidence="1">
    <location>
        <begin position="495"/>
        <end position="545"/>
    </location>
</feature>
<feature type="compositionally biased region" description="Low complexity" evidence="1">
    <location>
        <begin position="529"/>
        <end position="542"/>
    </location>
</feature>
<evidence type="ECO:0000313" key="4">
    <source>
        <dbReference type="EMBL" id="CAD5205876.1"/>
    </source>
</evidence>
<proteinExistence type="predicted"/>
<feature type="compositionally biased region" description="Acidic residues" evidence="1">
    <location>
        <begin position="1"/>
        <end position="21"/>
    </location>
</feature>
<feature type="compositionally biased region" description="Basic and acidic residues" evidence="1">
    <location>
        <begin position="306"/>
        <end position="321"/>
    </location>
</feature>
<dbReference type="OrthoDB" id="5799239at2759"/>
<dbReference type="Proteomes" id="UP000783686">
    <property type="component" value="Unassembled WGS sequence"/>
</dbReference>